<dbReference type="InterPro" id="IPR000866">
    <property type="entry name" value="AhpC/TSA"/>
</dbReference>
<keyword evidence="4" id="KW-0676">Redox-active center</keyword>
<dbReference type="InterPro" id="IPR013766">
    <property type="entry name" value="Thioredoxin_domain"/>
</dbReference>
<evidence type="ECO:0000256" key="3">
    <source>
        <dbReference type="ARBA" id="ARBA00023157"/>
    </source>
</evidence>
<comment type="subcellular location">
    <subcellularLocation>
        <location evidence="1">Cell envelope</location>
    </subcellularLocation>
</comment>
<sequence>MKLNFFQKILLIVALLGLTFLYAQYERKKFYGKNDGAIDAPVLKELPDFQVNDIATGATIKSKDFASTSKGAFVHIWGTWCAPCEKEMPEFLSYATKVEPLGVKFLLVAVNDEEMKIKKFLTRFPNIPKNVTFAIDVENRVMDQLGTLKVPETFLFSSTGKHINKFIGPQDWMAESYVTRLNFWLNGENLEQRAVETH</sequence>
<proteinExistence type="predicted"/>
<accession>A0A2K9NWS3</accession>
<dbReference type="AlphaFoldDB" id="A0A2K9NWS3"/>
<dbReference type="InterPro" id="IPR036249">
    <property type="entry name" value="Thioredoxin-like_sf"/>
</dbReference>
<dbReference type="GO" id="GO:0017004">
    <property type="term" value="P:cytochrome complex assembly"/>
    <property type="evidence" value="ECO:0007669"/>
    <property type="project" value="UniProtKB-KW"/>
</dbReference>
<dbReference type="OrthoDB" id="9790194at2"/>
<dbReference type="PANTHER" id="PTHR42852:SF6">
    <property type="entry name" value="THIOL:DISULFIDE INTERCHANGE PROTEIN DSBE"/>
    <property type="match status" value="1"/>
</dbReference>
<dbReference type="PROSITE" id="PS00194">
    <property type="entry name" value="THIOREDOXIN_1"/>
    <property type="match status" value="1"/>
</dbReference>
<dbReference type="Gene3D" id="3.40.30.10">
    <property type="entry name" value="Glutaredoxin"/>
    <property type="match status" value="1"/>
</dbReference>
<dbReference type="InterPro" id="IPR050553">
    <property type="entry name" value="Thioredoxin_ResA/DsbE_sf"/>
</dbReference>
<dbReference type="SUPFAM" id="SSF52833">
    <property type="entry name" value="Thioredoxin-like"/>
    <property type="match status" value="1"/>
</dbReference>
<evidence type="ECO:0000256" key="2">
    <source>
        <dbReference type="ARBA" id="ARBA00022748"/>
    </source>
</evidence>
<dbReference type="GO" id="GO:0016491">
    <property type="term" value="F:oxidoreductase activity"/>
    <property type="evidence" value="ECO:0007669"/>
    <property type="project" value="InterPro"/>
</dbReference>
<dbReference type="EMBL" id="CP025704">
    <property type="protein sequence ID" value="AUN99962.1"/>
    <property type="molecule type" value="Genomic_DNA"/>
</dbReference>
<dbReference type="GO" id="GO:0016209">
    <property type="term" value="F:antioxidant activity"/>
    <property type="evidence" value="ECO:0007669"/>
    <property type="project" value="InterPro"/>
</dbReference>
<dbReference type="Proteomes" id="UP000235584">
    <property type="component" value="Chromosome"/>
</dbReference>
<dbReference type="CDD" id="cd02966">
    <property type="entry name" value="TlpA_like_family"/>
    <property type="match status" value="1"/>
</dbReference>
<evidence type="ECO:0000313" key="5">
    <source>
        <dbReference type="EMBL" id="AUN99962.1"/>
    </source>
</evidence>
<dbReference type="PROSITE" id="PS51352">
    <property type="entry name" value="THIOREDOXIN_2"/>
    <property type="match status" value="1"/>
</dbReference>
<evidence type="ECO:0000256" key="4">
    <source>
        <dbReference type="ARBA" id="ARBA00023284"/>
    </source>
</evidence>
<reference evidence="5 6" key="1">
    <citation type="submission" date="2018-01" db="EMBL/GenBank/DDBJ databases">
        <title>Complete genome sequence of Bacteriovorax stolpii DSM12778.</title>
        <authorList>
            <person name="Tang B."/>
            <person name="Chang J."/>
        </authorList>
    </citation>
    <scope>NUCLEOTIDE SEQUENCE [LARGE SCALE GENOMIC DNA]</scope>
    <source>
        <strain evidence="5 6">DSM 12778</strain>
    </source>
</reference>
<keyword evidence="2" id="KW-0201">Cytochrome c-type biogenesis</keyword>
<dbReference type="KEGG" id="bsto:C0V70_17985"/>
<dbReference type="InterPro" id="IPR017937">
    <property type="entry name" value="Thioredoxin_CS"/>
</dbReference>
<keyword evidence="6" id="KW-1185">Reference proteome</keyword>
<evidence type="ECO:0000313" key="6">
    <source>
        <dbReference type="Proteomes" id="UP000235584"/>
    </source>
</evidence>
<dbReference type="RefSeq" id="WP_102245251.1">
    <property type="nucleotide sequence ID" value="NZ_CP025704.1"/>
</dbReference>
<dbReference type="PANTHER" id="PTHR42852">
    <property type="entry name" value="THIOL:DISULFIDE INTERCHANGE PROTEIN DSBE"/>
    <property type="match status" value="1"/>
</dbReference>
<keyword evidence="3" id="KW-1015">Disulfide bond</keyword>
<dbReference type="GO" id="GO:0030313">
    <property type="term" value="C:cell envelope"/>
    <property type="evidence" value="ECO:0007669"/>
    <property type="project" value="UniProtKB-SubCell"/>
</dbReference>
<dbReference type="Pfam" id="PF00578">
    <property type="entry name" value="AhpC-TSA"/>
    <property type="match status" value="1"/>
</dbReference>
<gene>
    <name evidence="5" type="ORF">C0V70_17985</name>
</gene>
<protein>
    <submittedName>
        <fullName evidence="5">Uncharacterized protein</fullName>
    </submittedName>
</protein>
<evidence type="ECO:0000256" key="1">
    <source>
        <dbReference type="ARBA" id="ARBA00004196"/>
    </source>
</evidence>
<name>A0A2K9NWS3_BACTC</name>
<organism evidence="5 6">
    <name type="scientific">Bacteriovorax stolpii</name>
    <name type="common">Bdellovibrio stolpii</name>
    <dbReference type="NCBI Taxonomy" id="960"/>
    <lineage>
        <taxon>Bacteria</taxon>
        <taxon>Pseudomonadati</taxon>
        <taxon>Bdellovibrionota</taxon>
        <taxon>Bacteriovoracia</taxon>
        <taxon>Bacteriovoracales</taxon>
        <taxon>Bacteriovoracaceae</taxon>
        <taxon>Bacteriovorax</taxon>
    </lineage>
</organism>